<evidence type="ECO:0000256" key="3">
    <source>
        <dbReference type="ARBA" id="ARBA00022723"/>
    </source>
</evidence>
<dbReference type="InterPro" id="IPR002867">
    <property type="entry name" value="IBR_dom"/>
</dbReference>
<keyword evidence="6 12" id="KW-0863">Zinc-finger</keyword>
<comment type="similarity">
    <text evidence="11 13">Belongs to the RuBisCO activase family.</text>
</comment>
<dbReference type="SUPFAM" id="SSF57850">
    <property type="entry name" value="RING/U-box"/>
    <property type="match status" value="3"/>
</dbReference>
<evidence type="ECO:0000256" key="5">
    <source>
        <dbReference type="ARBA" id="ARBA00022741"/>
    </source>
</evidence>
<feature type="domain" description="RING-type" evidence="16">
    <location>
        <begin position="98"/>
        <end position="309"/>
    </location>
</feature>
<dbReference type="InterPro" id="IPR001841">
    <property type="entry name" value="Znf_RING"/>
</dbReference>
<dbReference type="InterPro" id="IPR048571">
    <property type="entry name" value="RuBisCO_activase_AAA_helical"/>
</dbReference>
<feature type="region of interest" description="Disordered" evidence="14">
    <location>
        <begin position="321"/>
        <end position="354"/>
    </location>
</feature>
<evidence type="ECO:0000256" key="9">
    <source>
        <dbReference type="ARBA" id="ARBA00022840"/>
    </source>
</evidence>
<dbReference type="Gene3D" id="1.20.120.1750">
    <property type="match status" value="1"/>
</dbReference>
<evidence type="ECO:0000256" key="14">
    <source>
        <dbReference type="SAM" id="MobiDB-lite"/>
    </source>
</evidence>
<comment type="subcellular location">
    <subcellularLocation>
        <location evidence="1 13">Plastid</location>
        <location evidence="1 13">Chloroplast stroma</location>
    </subcellularLocation>
</comment>
<dbReference type="CDD" id="cd22584">
    <property type="entry name" value="Rcat_RBR_unk"/>
    <property type="match status" value="1"/>
</dbReference>
<keyword evidence="3" id="KW-0479">Metal-binding</keyword>
<dbReference type="Pfam" id="PF01485">
    <property type="entry name" value="IBR"/>
    <property type="match status" value="1"/>
</dbReference>
<keyword evidence="5 13" id="KW-0547">Nucleotide-binding</keyword>
<dbReference type="InterPro" id="IPR018957">
    <property type="entry name" value="Znf_C3HC4_RING-type"/>
</dbReference>
<protein>
    <recommendedName>
        <fullName evidence="13">Ribulose bisphosphate carboxylase/oxygenase activase, chloroplastic</fullName>
        <shortName evidence="13">RA</shortName>
        <shortName evidence="13">RuBisCO activase</shortName>
    </recommendedName>
</protein>
<dbReference type="InterPro" id="IPR027417">
    <property type="entry name" value="P-loop_NTPase"/>
</dbReference>
<dbReference type="Gene3D" id="3.30.40.10">
    <property type="entry name" value="Zinc/RING finger domain, C3HC4 (zinc finger)"/>
    <property type="match status" value="1"/>
</dbReference>
<dbReference type="Pfam" id="PF00004">
    <property type="entry name" value="AAA"/>
    <property type="match status" value="1"/>
</dbReference>
<dbReference type="CDD" id="cd22582">
    <property type="entry name" value="BRcat_RBR_unk"/>
    <property type="match status" value="1"/>
</dbReference>
<dbReference type="InterPro" id="IPR003959">
    <property type="entry name" value="ATPase_AAA_core"/>
</dbReference>
<evidence type="ECO:0000256" key="2">
    <source>
        <dbReference type="ARBA" id="ARBA00022679"/>
    </source>
</evidence>
<evidence type="ECO:0000256" key="11">
    <source>
        <dbReference type="ARBA" id="ARBA00025781"/>
    </source>
</evidence>
<evidence type="ECO:0000256" key="6">
    <source>
        <dbReference type="ARBA" id="ARBA00022771"/>
    </source>
</evidence>
<feature type="domain" description="RING-type" evidence="15">
    <location>
        <begin position="102"/>
        <end position="147"/>
    </location>
</feature>
<feature type="compositionally biased region" description="Low complexity" evidence="14">
    <location>
        <begin position="321"/>
        <end position="332"/>
    </location>
</feature>
<evidence type="ECO:0000256" key="4">
    <source>
        <dbReference type="ARBA" id="ARBA00022737"/>
    </source>
</evidence>
<evidence type="ECO:0000256" key="13">
    <source>
        <dbReference type="RuleBase" id="RU369045"/>
    </source>
</evidence>
<reference evidence="18" key="1">
    <citation type="journal article" date="2019" name="Gigascience">
        <title>De novo genome assembly of the endangered Acer yangbiense, a plant species with extremely small populations endemic to Yunnan Province, China.</title>
        <authorList>
            <person name="Yang J."/>
            <person name="Wariss H.M."/>
            <person name="Tao L."/>
            <person name="Zhang R."/>
            <person name="Yun Q."/>
            <person name="Hollingsworth P."/>
            <person name="Dao Z."/>
            <person name="Luo G."/>
            <person name="Guo H."/>
            <person name="Ma Y."/>
            <person name="Sun W."/>
        </authorList>
    </citation>
    <scope>NUCLEOTIDE SEQUENCE [LARGE SCALE GENOMIC DNA]</scope>
    <source>
        <strain evidence="18">cv. br00</strain>
    </source>
</reference>
<dbReference type="GO" id="GO:0016740">
    <property type="term" value="F:transferase activity"/>
    <property type="evidence" value="ECO:0007669"/>
    <property type="project" value="UniProtKB-KW"/>
</dbReference>
<dbReference type="AlphaFoldDB" id="A0A5N5P2N2"/>
<accession>A0A5N5P2N2</accession>
<keyword evidence="4" id="KW-0677">Repeat</keyword>
<evidence type="ECO:0000256" key="7">
    <source>
        <dbReference type="ARBA" id="ARBA00022786"/>
    </source>
</evidence>
<evidence type="ECO:0000256" key="12">
    <source>
        <dbReference type="PROSITE-ProRule" id="PRU00175"/>
    </source>
</evidence>
<dbReference type="InterPro" id="IPR044066">
    <property type="entry name" value="TRIAD_supradom"/>
</dbReference>
<comment type="caution">
    <text evidence="17">The sequence shown here is derived from an EMBL/GenBank/DDBJ whole genome shotgun (WGS) entry which is preliminary data.</text>
</comment>
<evidence type="ECO:0000256" key="1">
    <source>
        <dbReference type="ARBA" id="ARBA00004470"/>
    </source>
</evidence>
<evidence type="ECO:0000313" key="17">
    <source>
        <dbReference type="EMBL" id="KAB5573061.1"/>
    </source>
</evidence>
<keyword evidence="18" id="KW-1185">Reference proteome</keyword>
<name>A0A5N5P2N2_9ROSI</name>
<dbReference type="GO" id="GO:0008270">
    <property type="term" value="F:zinc ion binding"/>
    <property type="evidence" value="ECO:0007669"/>
    <property type="project" value="UniProtKB-KW"/>
</dbReference>
<dbReference type="Pfam" id="PF21228">
    <property type="entry name" value="RuBisCO_activase_AAA_helical"/>
    <property type="match status" value="1"/>
</dbReference>
<keyword evidence="9 13" id="KW-0067">ATP-binding</keyword>
<keyword evidence="13" id="KW-0150">Chloroplast</keyword>
<sequence length="821" mass="92885">MAQESLAPSDFDFVDDFYFSALFDEEEQGGGGGGENFEVSDDRYAEELQFQEALMGSVIVSQMKSIGPSPMMIEGTAVVLPISVQRVEIIDLVAGESSLSFCEICAERKENDQMFKTESCVHSFCNGCISRHVATKVQDSIRRVTCPGLNCGAVLELDTCRPVLTRGVIDLWEEALCEEVIDSSQRFYCPFKDCSALLVDDNEGEAIRESECPFCHRLFCAQCSVPWHSGIECDEYQRLNEDERGKEDLMVRELAKDKKWGRCPRCKFYVERTEGCPHMVCRFDMIECHSFALPDAIVEAQNFFTSPKKISPLLITVSCSKSPSQPTSSPSPVDDNSENQEPKRRLSKQSSWEAKDSEGKDYLYRLGKEADNMNIAVGARAGVVDSLFAGNFLGKDSDIVFDYRQKVTRSFEFKAFRSCSSGNKGGMVNLVYLSILFICGKLSDLFFFFFFFLQLPASVCSLPFWMKIMLVEQGQGEMYNVLDFKPKIKLVSSVDLSKSEEIILHVPYCEELPSSSSQRQSSFDSSCTLKAMQVHTFFYMSIWGGKGQGKSFQTELIFQTMGVEPVIMSAGELESERAGEPGKLIRERYRTASQVVQNQVRSFTTLTVGIYLVSNGLCLDLDLGFELNYMMTARNTQMTVNNQIVVGTLMNLSDNPTRVSIGQDWRESDITNRVPIIVTGNDLSTIYAPLIRDGRMDKFYWQPNREDIVNIVHRMYEKDGISRDEVVSIVNRFPNQALDFYGALRSRTYDRSISKWVDDIGGIENLGKQLLRRKKDEKLPVFTPPEQTLEALLESGYSLIREQQLIMETKLSKEYMKNIDD</sequence>
<dbReference type="InterPro" id="IPR017907">
    <property type="entry name" value="Znf_RING_CS"/>
</dbReference>
<proteinExistence type="inferred from homology"/>
<comment type="function">
    <text evidence="10 13">Activation of RuBisCO (ribulose-1,5-bisphosphate carboxylase/oxygenase; EC 4.1.1.39) involves the ATP-dependent carboxylation of the epsilon-amino group of lysine leading to a carbamate structure.</text>
</comment>
<dbReference type="PROSITE" id="PS50089">
    <property type="entry name" value="ZF_RING_2"/>
    <property type="match status" value="1"/>
</dbReference>
<dbReference type="InterPro" id="IPR013083">
    <property type="entry name" value="Znf_RING/FYVE/PHD"/>
</dbReference>
<keyword evidence="7" id="KW-0833">Ubl conjugation pathway</keyword>
<dbReference type="GO" id="GO:0016887">
    <property type="term" value="F:ATP hydrolysis activity"/>
    <property type="evidence" value="ECO:0007669"/>
    <property type="project" value="UniProtKB-UniRule"/>
</dbReference>
<dbReference type="PROSITE" id="PS51873">
    <property type="entry name" value="TRIAD"/>
    <property type="match status" value="1"/>
</dbReference>
<dbReference type="Proteomes" id="UP000326939">
    <property type="component" value="Chromosome 1"/>
</dbReference>
<keyword evidence="13" id="KW-0934">Plastid</keyword>
<organism evidence="17 18">
    <name type="scientific">Salix brachista</name>
    <dbReference type="NCBI Taxonomy" id="2182728"/>
    <lineage>
        <taxon>Eukaryota</taxon>
        <taxon>Viridiplantae</taxon>
        <taxon>Streptophyta</taxon>
        <taxon>Embryophyta</taxon>
        <taxon>Tracheophyta</taxon>
        <taxon>Spermatophyta</taxon>
        <taxon>Magnoliopsida</taxon>
        <taxon>eudicotyledons</taxon>
        <taxon>Gunneridae</taxon>
        <taxon>Pentapetalae</taxon>
        <taxon>rosids</taxon>
        <taxon>fabids</taxon>
        <taxon>Malpighiales</taxon>
        <taxon>Salicaceae</taxon>
        <taxon>Saliceae</taxon>
        <taxon>Salix</taxon>
    </lineage>
</organism>
<keyword evidence="2" id="KW-0808">Transferase</keyword>
<dbReference type="PANTHER" id="PTHR32429">
    <property type="match status" value="1"/>
</dbReference>
<dbReference type="FunFam" id="3.30.40.10:FF:000230">
    <property type="entry name" value="RBR-type E3 ubiquitin transferase"/>
    <property type="match status" value="1"/>
</dbReference>
<dbReference type="EMBL" id="VDCV01000001">
    <property type="protein sequence ID" value="KAB5573061.1"/>
    <property type="molecule type" value="Genomic_DNA"/>
</dbReference>
<dbReference type="Gene3D" id="1.10.8.1070">
    <property type="match status" value="1"/>
</dbReference>
<evidence type="ECO:0000256" key="10">
    <source>
        <dbReference type="ARBA" id="ARBA00025556"/>
    </source>
</evidence>
<dbReference type="PROSITE" id="PS00518">
    <property type="entry name" value="ZF_RING_1"/>
    <property type="match status" value="1"/>
</dbReference>
<keyword evidence="8" id="KW-0862">Zinc</keyword>
<dbReference type="Gene3D" id="3.40.50.300">
    <property type="entry name" value="P-loop containing nucleotide triphosphate hydrolases"/>
    <property type="match status" value="1"/>
</dbReference>
<dbReference type="SUPFAM" id="SSF52540">
    <property type="entry name" value="P-loop containing nucleoside triphosphate hydrolases"/>
    <property type="match status" value="1"/>
</dbReference>
<dbReference type="GO" id="GO:0005524">
    <property type="term" value="F:ATP binding"/>
    <property type="evidence" value="ECO:0007669"/>
    <property type="project" value="UniProtKB-UniRule"/>
</dbReference>
<evidence type="ECO:0000259" key="15">
    <source>
        <dbReference type="PROSITE" id="PS50089"/>
    </source>
</evidence>
<dbReference type="PANTHER" id="PTHR32429:SF11">
    <property type="entry name" value="RIBULOSE BISPHOSPHATE CARBOXYLASE_OXYGENASE ACTIVASE, CHLOROPLASTIC"/>
    <property type="match status" value="1"/>
</dbReference>
<evidence type="ECO:0000256" key="8">
    <source>
        <dbReference type="ARBA" id="ARBA00022833"/>
    </source>
</evidence>
<gene>
    <name evidence="17" type="ORF">DKX38_000255</name>
</gene>
<evidence type="ECO:0000313" key="18">
    <source>
        <dbReference type="Proteomes" id="UP000326939"/>
    </source>
</evidence>
<dbReference type="InterPro" id="IPR044960">
    <property type="entry name" value="RCA-like"/>
</dbReference>
<dbReference type="Pfam" id="PF00097">
    <property type="entry name" value="zf-C3HC4"/>
    <property type="match status" value="1"/>
</dbReference>
<dbReference type="SMART" id="SM00647">
    <property type="entry name" value="IBR"/>
    <property type="match status" value="1"/>
</dbReference>
<dbReference type="GO" id="GO:0046863">
    <property type="term" value="F:ribulose-1,5-bisphosphate carboxylase/oxygenase activator activity"/>
    <property type="evidence" value="ECO:0007669"/>
    <property type="project" value="UniProtKB-UniRule"/>
</dbReference>
<dbReference type="GO" id="GO:0009570">
    <property type="term" value="C:chloroplast stroma"/>
    <property type="evidence" value="ECO:0007669"/>
    <property type="project" value="UniProtKB-SubCell"/>
</dbReference>
<evidence type="ECO:0000259" key="16">
    <source>
        <dbReference type="PROSITE" id="PS51873"/>
    </source>
</evidence>